<proteinExistence type="predicted"/>
<feature type="region of interest" description="Disordered" evidence="1">
    <location>
        <begin position="267"/>
        <end position="376"/>
    </location>
</feature>
<feature type="compositionally biased region" description="Basic residues" evidence="1">
    <location>
        <begin position="341"/>
        <end position="350"/>
    </location>
</feature>
<evidence type="ECO:0000256" key="1">
    <source>
        <dbReference type="SAM" id="MobiDB-lite"/>
    </source>
</evidence>
<name>A0A1I8FQN7_9PLAT</name>
<protein>
    <submittedName>
        <fullName evidence="3">Uncharacterized protein</fullName>
    </submittedName>
</protein>
<dbReference type="WBParaSite" id="maker-unitig_4380-snap-gene-0.2-mRNA-1">
    <property type="protein sequence ID" value="maker-unitig_4380-snap-gene-0.2-mRNA-1"/>
    <property type="gene ID" value="maker-unitig_4380-snap-gene-0.2"/>
</dbReference>
<feature type="compositionally biased region" description="Low complexity" evidence="1">
    <location>
        <begin position="295"/>
        <end position="340"/>
    </location>
</feature>
<sequence>MSPQHCANGLAEARPKLPQSPPQQQPLPQSVSDEPAEQKPLDSASLQQRLGYRQPGGPIWTLQAQLEGLDSLTRTLRRTVVRPRVSRPLRLSLGDPAVNRNPRGSALTRRPNRLSRLLHSCMDSRRQPTPTATDDSCGGQRRQLGRACSRDFVRAAAEGAGGLVPQAGSAGHPLAVATWTAASAAYSDLCDRLSNKPWRFDPTSSASRCVRARPAAGWLAGGRRRVRLQPPRMSAASTAGGLVRCSCAPPLPGCALCGGWRNRVRPGEHAQRRSQSGRSSWTRLPPGAGPPAPIASTSRRPCRPSSGRSGPGSASSRSSRQARPPSSSSSTAPQGSLCRHPLTRCRRRARPPPALQRPGKSSSSSLTAASARIRRH</sequence>
<accession>A0A1I8FQN7</accession>
<feature type="compositionally biased region" description="Polar residues" evidence="1">
    <location>
        <begin position="273"/>
        <end position="282"/>
    </location>
</feature>
<evidence type="ECO:0000313" key="3">
    <source>
        <dbReference type="WBParaSite" id="maker-unitig_4380-snap-gene-0.2-mRNA-1"/>
    </source>
</evidence>
<dbReference type="AlphaFoldDB" id="A0A1I8FQN7"/>
<reference evidence="3" key="1">
    <citation type="submission" date="2016-11" db="UniProtKB">
        <authorList>
            <consortium name="WormBaseParasite"/>
        </authorList>
    </citation>
    <scope>IDENTIFICATION</scope>
</reference>
<feature type="region of interest" description="Disordered" evidence="1">
    <location>
        <begin position="1"/>
        <end position="42"/>
    </location>
</feature>
<keyword evidence="2" id="KW-1185">Reference proteome</keyword>
<organism evidence="2 3">
    <name type="scientific">Macrostomum lignano</name>
    <dbReference type="NCBI Taxonomy" id="282301"/>
    <lineage>
        <taxon>Eukaryota</taxon>
        <taxon>Metazoa</taxon>
        <taxon>Spiralia</taxon>
        <taxon>Lophotrochozoa</taxon>
        <taxon>Platyhelminthes</taxon>
        <taxon>Rhabditophora</taxon>
        <taxon>Macrostomorpha</taxon>
        <taxon>Macrostomida</taxon>
        <taxon>Macrostomidae</taxon>
        <taxon>Macrostomum</taxon>
    </lineage>
</organism>
<feature type="compositionally biased region" description="Low complexity" evidence="1">
    <location>
        <begin position="356"/>
        <end position="376"/>
    </location>
</feature>
<evidence type="ECO:0000313" key="2">
    <source>
        <dbReference type="Proteomes" id="UP000095280"/>
    </source>
</evidence>
<dbReference type="Proteomes" id="UP000095280">
    <property type="component" value="Unplaced"/>
</dbReference>